<feature type="active site" description="Proton donor" evidence="4">
    <location>
        <position position="368"/>
    </location>
</feature>
<evidence type="ECO:0000256" key="1">
    <source>
        <dbReference type="ARBA" id="ARBA00007754"/>
    </source>
</evidence>
<dbReference type="InterPro" id="IPR005084">
    <property type="entry name" value="CBM6"/>
</dbReference>
<dbReference type="KEGG" id="cpy:Cphy_2276"/>
<dbReference type="STRING" id="357809.Cphy_2276"/>
<accession>A9KK65</accession>
<evidence type="ECO:0000259" key="7">
    <source>
        <dbReference type="PROSITE" id="PS51764"/>
    </source>
</evidence>
<dbReference type="CDD" id="cd04086">
    <property type="entry name" value="CBM35_mannanase-like"/>
    <property type="match status" value="1"/>
</dbReference>
<feature type="signal peptide" evidence="5">
    <location>
        <begin position="1"/>
        <end position="19"/>
    </location>
</feature>
<sequence length="532" mass="60010" precursor="true">MRKQGFYLMCLLLGLSVNGCTSPGTSGESSNPKDVVVDTEVVNTETVNTDAACTDTPSTVLPFTTLSPTMIPIELEAEDAVLSGNVKIESSKSGFSGTGYISGFEDDSDYCEFKLTIEEDGFYDLNFISAALGGYKENYVLVDDENVGVAVTDQSKFSDSKLERIFLTNGTHNIKLSKFWGWVVVDKLIVTSSIELDTSIYEVPATLVNQNASDRTKRLMSYLTDIYGKKFLSGQYCEKGMYGTEISAIWKTTEGKFPAVLGLDLIDYTSSRVEKGSSSKAIQYAMEFDEKGGIVTFCWHWNAPTKYLTGTWYRGFYTEETNIDLVKIMNGQDDEGYQLLMNDIDAIAKELLKLKEADVPILWRPLHEASGGWFWWGAKGAEAYKKLYILLYEKLTNEYGLNNLIWLWNGQDKEWYPGDEYVDIIGEDIYPGEKVYTSQINKYLKAMNYTQAKKMVVLSENGCLFDPDLAIRDGAMWGFFATWGGEFVTKSALINWLSEQYTEEYMVKKVYAHDSVITLDKLPDLKNYPIYE</sequence>
<feature type="domain" description="CBM6" evidence="6">
    <location>
        <begin position="73"/>
        <end position="191"/>
    </location>
</feature>
<evidence type="ECO:0000256" key="3">
    <source>
        <dbReference type="ARBA" id="ARBA00023295"/>
    </source>
</evidence>
<feature type="chain" id="PRO_5038892966" evidence="5">
    <location>
        <begin position="20"/>
        <end position="532"/>
    </location>
</feature>
<dbReference type="RefSeq" id="WP_012200291.1">
    <property type="nucleotide sequence ID" value="NC_010001.1"/>
</dbReference>
<dbReference type="PANTHER" id="PTHR40079:SF4">
    <property type="entry name" value="GH26 DOMAIN-CONTAINING PROTEIN-RELATED"/>
    <property type="match status" value="1"/>
</dbReference>
<reference evidence="9" key="1">
    <citation type="submission" date="2007-11" db="EMBL/GenBank/DDBJ databases">
        <title>Complete genome sequence of Clostridium phytofermentans ISDg.</title>
        <authorList>
            <person name="Leschine S.B."/>
            <person name="Warnick T.A."/>
            <person name="Blanchard J.L."/>
            <person name="Schnell D.J."/>
            <person name="Petit E.L."/>
            <person name="LaTouf W.G."/>
            <person name="Copeland A."/>
            <person name="Lucas S."/>
            <person name="Lapidus A."/>
            <person name="Barry K."/>
            <person name="Glavina del Rio T."/>
            <person name="Dalin E."/>
            <person name="Tice H."/>
            <person name="Pitluck S."/>
            <person name="Kiss H."/>
            <person name="Brettin T."/>
            <person name="Bruce D."/>
            <person name="Detter J.C."/>
            <person name="Han C."/>
            <person name="Kuske C."/>
            <person name="Schmutz J."/>
            <person name="Larimer F."/>
            <person name="Land M."/>
            <person name="Hauser L."/>
            <person name="Kyrpides N."/>
            <person name="Kim E.A."/>
            <person name="Richardson P."/>
        </authorList>
    </citation>
    <scope>NUCLEOTIDE SEQUENCE [LARGE SCALE GENOMIC DNA]</scope>
    <source>
        <strain evidence="9">ATCC 700394 / DSM 18823 / ISDg</strain>
    </source>
</reference>
<dbReference type="GO" id="GO:0016985">
    <property type="term" value="F:mannan endo-1,4-beta-mannosidase activity"/>
    <property type="evidence" value="ECO:0007669"/>
    <property type="project" value="UniProtKB-EC"/>
</dbReference>
<dbReference type="GO" id="GO:0030246">
    <property type="term" value="F:carbohydrate binding"/>
    <property type="evidence" value="ECO:0007669"/>
    <property type="project" value="InterPro"/>
</dbReference>
<keyword evidence="2 4" id="KW-0378">Hydrolase</keyword>
<dbReference type="InterPro" id="IPR008979">
    <property type="entry name" value="Galactose-bd-like_sf"/>
</dbReference>
<dbReference type="PANTHER" id="PTHR40079">
    <property type="entry name" value="MANNAN ENDO-1,4-BETA-MANNOSIDASE E-RELATED"/>
    <property type="match status" value="1"/>
</dbReference>
<dbReference type="AlphaFoldDB" id="A9KK65"/>
<evidence type="ECO:0000256" key="2">
    <source>
        <dbReference type="ARBA" id="ARBA00022801"/>
    </source>
</evidence>
<dbReference type="PRINTS" id="PR00739">
    <property type="entry name" value="GLHYDRLASE26"/>
</dbReference>
<dbReference type="Gene3D" id="3.20.20.80">
    <property type="entry name" value="Glycosidases"/>
    <property type="match status" value="1"/>
</dbReference>
<organism evidence="8 9">
    <name type="scientific">Lachnoclostridium phytofermentans (strain ATCC 700394 / DSM 18823 / ISDg)</name>
    <name type="common">Clostridium phytofermentans</name>
    <dbReference type="NCBI Taxonomy" id="357809"/>
    <lineage>
        <taxon>Bacteria</taxon>
        <taxon>Bacillati</taxon>
        <taxon>Bacillota</taxon>
        <taxon>Clostridia</taxon>
        <taxon>Lachnospirales</taxon>
        <taxon>Lachnospiraceae</taxon>
    </lineage>
</organism>
<keyword evidence="3 4" id="KW-0326">Glycosidase</keyword>
<name>A9KK65_LACP7</name>
<dbReference type="CAZy" id="CBM35">
    <property type="family name" value="Carbohydrate-Binding Module Family 35"/>
</dbReference>
<dbReference type="SUPFAM" id="SSF51445">
    <property type="entry name" value="(Trans)glycosidases"/>
    <property type="match status" value="1"/>
</dbReference>
<dbReference type="SUPFAM" id="SSF49785">
    <property type="entry name" value="Galactose-binding domain-like"/>
    <property type="match status" value="1"/>
</dbReference>
<proteinExistence type="inferred from homology"/>
<dbReference type="InterPro" id="IPR017853">
    <property type="entry name" value="GH"/>
</dbReference>
<evidence type="ECO:0000313" key="9">
    <source>
        <dbReference type="Proteomes" id="UP000000370"/>
    </source>
</evidence>
<dbReference type="Proteomes" id="UP000000370">
    <property type="component" value="Chromosome"/>
</dbReference>
<keyword evidence="9" id="KW-1185">Reference proteome</keyword>
<dbReference type="EC" id="3.2.1.78" evidence="8"/>
<dbReference type="Pfam" id="PF02156">
    <property type="entry name" value="Glyco_hydro_26"/>
    <property type="match status" value="1"/>
</dbReference>
<dbReference type="GO" id="GO:0006080">
    <property type="term" value="P:substituted mannan metabolic process"/>
    <property type="evidence" value="ECO:0007669"/>
    <property type="project" value="InterPro"/>
</dbReference>
<evidence type="ECO:0000259" key="6">
    <source>
        <dbReference type="PROSITE" id="PS51175"/>
    </source>
</evidence>
<feature type="active site" description="Nucleophile" evidence="4">
    <location>
        <position position="460"/>
    </location>
</feature>
<comment type="similarity">
    <text evidence="1 4">Belongs to the glycosyl hydrolase 26 family.</text>
</comment>
<dbReference type="eggNOG" id="COG4124">
    <property type="taxonomic scope" value="Bacteria"/>
</dbReference>
<feature type="domain" description="GH26" evidence="7">
    <location>
        <begin position="214"/>
        <end position="520"/>
    </location>
</feature>
<dbReference type="PROSITE" id="PS51175">
    <property type="entry name" value="CBM6"/>
    <property type="match status" value="1"/>
</dbReference>
<evidence type="ECO:0000313" key="8">
    <source>
        <dbReference type="EMBL" id="ABX42637.1"/>
    </source>
</evidence>
<gene>
    <name evidence="8" type="ordered locus">Cphy_2276</name>
</gene>
<dbReference type="Pfam" id="PF16990">
    <property type="entry name" value="CBM_35"/>
    <property type="match status" value="1"/>
</dbReference>
<dbReference type="CAZy" id="GH26">
    <property type="family name" value="Glycoside Hydrolase Family 26"/>
</dbReference>
<protein>
    <submittedName>
        <fullName evidence="8">Mannan endo-1,4-beta-mannosidase</fullName>
        <ecNumber evidence="8">3.2.1.78</ecNumber>
    </submittedName>
</protein>
<dbReference type="InterPro" id="IPR000805">
    <property type="entry name" value="Glyco_hydro_26"/>
</dbReference>
<dbReference type="Gene3D" id="2.60.120.260">
    <property type="entry name" value="Galactose-binding domain-like"/>
    <property type="match status" value="1"/>
</dbReference>
<dbReference type="InterPro" id="IPR022790">
    <property type="entry name" value="GH26_dom"/>
</dbReference>
<dbReference type="PROSITE" id="PS51764">
    <property type="entry name" value="GH26"/>
    <property type="match status" value="1"/>
</dbReference>
<evidence type="ECO:0000256" key="5">
    <source>
        <dbReference type="SAM" id="SignalP"/>
    </source>
</evidence>
<dbReference type="EMBL" id="CP000885">
    <property type="protein sequence ID" value="ABX42637.1"/>
    <property type="molecule type" value="Genomic_DNA"/>
</dbReference>
<evidence type="ECO:0000256" key="4">
    <source>
        <dbReference type="PROSITE-ProRule" id="PRU01100"/>
    </source>
</evidence>
<dbReference type="HOGENOM" id="CLU_016930_1_1_9"/>
<keyword evidence="5" id="KW-0732">Signal</keyword>